<comment type="caution">
    <text evidence="2">The sequence shown here is derived from an EMBL/GenBank/DDBJ whole genome shotgun (WGS) entry which is preliminary data.</text>
</comment>
<dbReference type="AlphaFoldDB" id="A0A835V8L0"/>
<dbReference type="EMBL" id="JADCNM010000003">
    <property type="protein sequence ID" value="KAG0489472.1"/>
    <property type="molecule type" value="Genomic_DNA"/>
</dbReference>
<gene>
    <name evidence="2" type="ORF">HPP92_006335</name>
</gene>
<keyword evidence="1" id="KW-1133">Transmembrane helix</keyword>
<evidence type="ECO:0000313" key="2">
    <source>
        <dbReference type="EMBL" id="KAG0489472.1"/>
    </source>
</evidence>
<feature type="transmembrane region" description="Helical" evidence="1">
    <location>
        <begin position="21"/>
        <end position="42"/>
    </location>
</feature>
<keyword evidence="1" id="KW-0812">Transmembrane</keyword>
<name>A0A835V8L0_VANPL</name>
<organism evidence="2 3">
    <name type="scientific">Vanilla planifolia</name>
    <name type="common">Vanilla</name>
    <dbReference type="NCBI Taxonomy" id="51239"/>
    <lineage>
        <taxon>Eukaryota</taxon>
        <taxon>Viridiplantae</taxon>
        <taxon>Streptophyta</taxon>
        <taxon>Embryophyta</taxon>
        <taxon>Tracheophyta</taxon>
        <taxon>Spermatophyta</taxon>
        <taxon>Magnoliopsida</taxon>
        <taxon>Liliopsida</taxon>
        <taxon>Asparagales</taxon>
        <taxon>Orchidaceae</taxon>
        <taxon>Vanilloideae</taxon>
        <taxon>Vanilleae</taxon>
        <taxon>Vanilla</taxon>
    </lineage>
</organism>
<protein>
    <submittedName>
        <fullName evidence="2">Uncharacterized protein</fullName>
    </submittedName>
</protein>
<dbReference type="Proteomes" id="UP000639772">
    <property type="component" value="Chromosome 3"/>
</dbReference>
<dbReference type="PANTHER" id="PTHR34658">
    <property type="entry name" value="OS01G0151800 PROTEIN"/>
    <property type="match status" value="1"/>
</dbReference>
<proteinExistence type="predicted"/>
<evidence type="ECO:0000256" key="1">
    <source>
        <dbReference type="SAM" id="Phobius"/>
    </source>
</evidence>
<feature type="transmembrane region" description="Helical" evidence="1">
    <location>
        <begin position="98"/>
        <end position="117"/>
    </location>
</feature>
<dbReference type="OrthoDB" id="1921102at2759"/>
<evidence type="ECO:0000313" key="3">
    <source>
        <dbReference type="Proteomes" id="UP000639772"/>
    </source>
</evidence>
<accession>A0A835V8L0</accession>
<sequence length="124" mass="12887">MNHFFFFFSNISVHLPEAHPTLVCVTTWMALIAAVVAAGSLAPEAAFVWALSPASSFAGECGDVGAVRLPLDAPPGEVLCFPAGLFGRTGVDLLVPPIFAAVVVAGAACFVRAIALWETDEDPS</sequence>
<reference evidence="2 3" key="1">
    <citation type="journal article" date="2020" name="Nat. Food">
        <title>A phased Vanilla planifolia genome enables genetic improvement of flavour and production.</title>
        <authorList>
            <person name="Hasing T."/>
            <person name="Tang H."/>
            <person name="Brym M."/>
            <person name="Khazi F."/>
            <person name="Huang T."/>
            <person name="Chambers A.H."/>
        </authorList>
    </citation>
    <scope>NUCLEOTIDE SEQUENCE [LARGE SCALE GENOMIC DNA]</scope>
    <source>
        <tissue evidence="2">Leaf</tissue>
    </source>
</reference>
<keyword evidence="1" id="KW-0472">Membrane</keyword>
<dbReference type="PANTHER" id="PTHR34658:SF2">
    <property type="entry name" value="OS01G0151800 PROTEIN"/>
    <property type="match status" value="1"/>
</dbReference>